<reference evidence="2" key="1">
    <citation type="journal article" date="2020" name="Fungal Divers.">
        <title>Resolving the Mortierellaceae phylogeny through synthesis of multi-gene phylogenetics and phylogenomics.</title>
        <authorList>
            <person name="Vandepol N."/>
            <person name="Liber J."/>
            <person name="Desiro A."/>
            <person name="Na H."/>
            <person name="Kennedy M."/>
            <person name="Barry K."/>
            <person name="Grigoriev I.V."/>
            <person name="Miller A.N."/>
            <person name="O'Donnell K."/>
            <person name="Stajich J.E."/>
            <person name="Bonito G."/>
        </authorList>
    </citation>
    <scope>NUCLEOTIDE SEQUENCE</scope>
    <source>
        <strain evidence="2">NRRL 2591</strain>
    </source>
</reference>
<accession>A0A9P6ETL4</accession>
<proteinExistence type="predicted"/>
<feature type="region of interest" description="Disordered" evidence="1">
    <location>
        <begin position="100"/>
        <end position="127"/>
    </location>
</feature>
<comment type="caution">
    <text evidence="2">The sequence shown here is derived from an EMBL/GenBank/DDBJ whole genome shotgun (WGS) entry which is preliminary data.</text>
</comment>
<name>A0A9P6ETL4_9FUNG</name>
<dbReference type="EMBL" id="JAAAXW010001234">
    <property type="protein sequence ID" value="KAF9535948.1"/>
    <property type="molecule type" value="Genomic_DNA"/>
</dbReference>
<feature type="non-terminal residue" evidence="2">
    <location>
        <position position="146"/>
    </location>
</feature>
<organism evidence="2 3">
    <name type="scientific">Mortierella hygrophila</name>
    <dbReference type="NCBI Taxonomy" id="979708"/>
    <lineage>
        <taxon>Eukaryota</taxon>
        <taxon>Fungi</taxon>
        <taxon>Fungi incertae sedis</taxon>
        <taxon>Mucoromycota</taxon>
        <taxon>Mortierellomycotina</taxon>
        <taxon>Mortierellomycetes</taxon>
        <taxon>Mortierellales</taxon>
        <taxon>Mortierellaceae</taxon>
        <taxon>Mortierella</taxon>
    </lineage>
</organism>
<feature type="compositionally biased region" description="Low complexity" evidence="1">
    <location>
        <begin position="102"/>
        <end position="121"/>
    </location>
</feature>
<sequence>MTALSLSRSIANTSGPSHSASTSRKRVTAAPSSSPVAEDDYSRSSKKPQKVRGIHRLFSTSSSPTPRSPTQVEPTGSTTAPRPTRYHFYFSSVRQAEEKLSLSRLPTSSSSSSIQESSPAASTPPPVATQRYKFYFSSLLQVDEAV</sequence>
<feature type="compositionally biased region" description="Basic residues" evidence="1">
    <location>
        <begin position="44"/>
        <end position="55"/>
    </location>
</feature>
<gene>
    <name evidence="2" type="ORF">EC957_001343</name>
</gene>
<keyword evidence="3" id="KW-1185">Reference proteome</keyword>
<evidence type="ECO:0000256" key="1">
    <source>
        <dbReference type="SAM" id="MobiDB-lite"/>
    </source>
</evidence>
<feature type="compositionally biased region" description="Low complexity" evidence="1">
    <location>
        <begin position="59"/>
        <end position="70"/>
    </location>
</feature>
<feature type="compositionally biased region" description="Polar residues" evidence="1">
    <location>
        <begin position="71"/>
        <end position="81"/>
    </location>
</feature>
<evidence type="ECO:0000313" key="2">
    <source>
        <dbReference type="EMBL" id="KAF9535948.1"/>
    </source>
</evidence>
<dbReference type="AlphaFoldDB" id="A0A9P6ETL4"/>
<feature type="region of interest" description="Disordered" evidence="1">
    <location>
        <begin position="1"/>
        <end position="84"/>
    </location>
</feature>
<dbReference type="Proteomes" id="UP000723463">
    <property type="component" value="Unassembled WGS sequence"/>
</dbReference>
<protein>
    <submittedName>
        <fullName evidence="2">Uncharacterized protein</fullName>
    </submittedName>
</protein>
<evidence type="ECO:0000313" key="3">
    <source>
        <dbReference type="Proteomes" id="UP000723463"/>
    </source>
</evidence>
<feature type="compositionally biased region" description="Polar residues" evidence="1">
    <location>
        <begin position="1"/>
        <end position="22"/>
    </location>
</feature>